<keyword evidence="3" id="KW-1185">Reference proteome</keyword>
<dbReference type="SUPFAM" id="SSF53448">
    <property type="entry name" value="Nucleotide-diphospho-sugar transferases"/>
    <property type="match status" value="1"/>
</dbReference>
<name>A0ABZ0HRT4_9HYPH</name>
<protein>
    <submittedName>
        <fullName evidence="2">Polysaccharide pyruvyl transferase family protein</fullName>
    </submittedName>
</protein>
<dbReference type="InterPro" id="IPR029063">
    <property type="entry name" value="SAM-dependent_MTases_sf"/>
</dbReference>
<dbReference type="Gene3D" id="3.40.50.150">
    <property type="entry name" value="Vaccinia Virus protein VP39"/>
    <property type="match status" value="1"/>
</dbReference>
<accession>A0ABZ0HRT4</accession>
<reference evidence="2 3" key="1">
    <citation type="submission" date="2023-10" db="EMBL/GenBank/DDBJ databases">
        <title>Novel methanotroph of the genus Methylocapsa from a subarctic wetland.</title>
        <authorList>
            <person name="Belova S.E."/>
            <person name="Oshkin I.Y."/>
            <person name="Miroshnikov K."/>
            <person name="Dedysh S.N."/>
        </authorList>
    </citation>
    <scope>NUCLEOTIDE SEQUENCE [LARGE SCALE GENOMIC DNA]</scope>
    <source>
        <strain evidence="2 3">RX1</strain>
    </source>
</reference>
<dbReference type="EMBL" id="CP136862">
    <property type="protein sequence ID" value="WOJ89492.1"/>
    <property type="molecule type" value="Genomic_DNA"/>
</dbReference>
<dbReference type="SUPFAM" id="SSF53335">
    <property type="entry name" value="S-adenosyl-L-methionine-dependent methyltransferases"/>
    <property type="match status" value="1"/>
</dbReference>
<evidence type="ECO:0000313" key="3">
    <source>
        <dbReference type="Proteomes" id="UP001626536"/>
    </source>
</evidence>
<dbReference type="GO" id="GO:0016740">
    <property type="term" value="F:transferase activity"/>
    <property type="evidence" value="ECO:0007669"/>
    <property type="project" value="UniProtKB-KW"/>
</dbReference>
<dbReference type="InterPro" id="IPR007345">
    <property type="entry name" value="Polysacch_pyruvyl_Trfase"/>
</dbReference>
<evidence type="ECO:0000313" key="2">
    <source>
        <dbReference type="EMBL" id="WOJ89492.1"/>
    </source>
</evidence>
<dbReference type="Pfam" id="PF04230">
    <property type="entry name" value="PS_pyruv_trans"/>
    <property type="match status" value="1"/>
</dbReference>
<evidence type="ECO:0000259" key="1">
    <source>
        <dbReference type="Pfam" id="PF04230"/>
    </source>
</evidence>
<dbReference type="RefSeq" id="WP_407338937.1">
    <property type="nucleotide sequence ID" value="NZ_CP136862.1"/>
</dbReference>
<sequence length="695" mass="78126">MSHIWGTGVMHPHYGVGSAVASNIHAVRGKLSHCALHQGGIDVSDVPLGDPGFLAPALFGIAKSARPTNRLGVVPHYVERANRHFRRLVAEPGVSDLNVHADPEQFLRAMADCEAVISSSLHGLIFAEALGIPNLWVTASNEIAGGPFKFDDWFSTTATPQMSGHPLASTDTVDSLIDRTILHNSTIDVEALHAAFPHNLLNKICEEQDRRIIPTNVCRARPLPTFLISFNRGPLLEKAIAAIKQLDDPTDIVVHDNGSTDAATLAILDKLESSGTHIARREALNSPDDLDNVNDTVRDFFSDWAEPSRYIVSDCDVDMTITAPEALTVYDELLNSFRQVESVGPMLRIRDIPTSYPLFNHVMNRHIEQFWHRQPEWTPISFGRVAYIEAMIDTTLALHRAGERFRRLKRSLRVYEPYEAQHLDWYISDVVDDVYGKTSNPTISHWNNAIERDLHITAQLEYDHYYAVRKNEFGDLEVYEEHIPAQSANAKRCELSGAILPFVEADESQRKDRISRTEILRHERRTDTERWRSVASHYESWRQRSKLLASYVRPGERVFEFGAGNSVLAGALPAGCGYVGSDVAPLARNIVIFDLNAPTLPQLRGHDVAVFSGVLEYVHDVLRLSAFLSQNFASVICSYAACVSSSVEEIERRRYSGWFNDFSEVEFLEIFRGAGFSLSKAGKWEKQMLFRWDRP</sequence>
<dbReference type="Proteomes" id="UP001626536">
    <property type="component" value="Chromosome"/>
</dbReference>
<gene>
    <name evidence="2" type="ORF">RZS28_17125</name>
</gene>
<proteinExistence type="predicted"/>
<organism evidence="2 3">
    <name type="scientific">Methylocapsa polymorpha</name>
    <dbReference type="NCBI Taxonomy" id="3080828"/>
    <lineage>
        <taxon>Bacteria</taxon>
        <taxon>Pseudomonadati</taxon>
        <taxon>Pseudomonadota</taxon>
        <taxon>Alphaproteobacteria</taxon>
        <taxon>Hyphomicrobiales</taxon>
        <taxon>Beijerinckiaceae</taxon>
        <taxon>Methylocapsa</taxon>
    </lineage>
</organism>
<dbReference type="InterPro" id="IPR029044">
    <property type="entry name" value="Nucleotide-diphossugar_trans"/>
</dbReference>
<dbReference type="Gene3D" id="3.90.550.10">
    <property type="entry name" value="Spore Coat Polysaccharide Biosynthesis Protein SpsA, Chain A"/>
    <property type="match status" value="1"/>
</dbReference>
<keyword evidence="2" id="KW-0808">Transferase</keyword>
<feature type="domain" description="Polysaccharide pyruvyl transferase" evidence="1">
    <location>
        <begin position="23"/>
        <end position="139"/>
    </location>
</feature>